<dbReference type="InterPro" id="IPR001494">
    <property type="entry name" value="Importin-beta_N"/>
</dbReference>
<feature type="domain" description="Exportin-1/Importin-beta-like" evidence="2">
    <location>
        <begin position="103"/>
        <end position="259"/>
    </location>
</feature>
<keyword evidence="4" id="KW-1185">Reference proteome</keyword>
<name>A0AA38WTR9_9ASTR</name>
<dbReference type="Pfam" id="PF03810">
    <property type="entry name" value="IBN_N"/>
    <property type="match status" value="1"/>
</dbReference>
<comment type="caution">
    <text evidence="3">The sequence shown here is derived from an EMBL/GenBank/DDBJ whole genome shotgun (WGS) entry which is preliminary data.</text>
</comment>
<reference evidence="3" key="1">
    <citation type="submission" date="2023-03" db="EMBL/GenBank/DDBJ databases">
        <title>Chromosome-scale reference genome and RAD-based genetic map of yellow starthistle (Centaurea solstitialis) reveal putative structural variation and QTLs associated with invader traits.</title>
        <authorList>
            <person name="Reatini B."/>
            <person name="Cang F.A."/>
            <person name="Jiang Q."/>
            <person name="Mckibben M.T.W."/>
            <person name="Barker M.S."/>
            <person name="Rieseberg L.H."/>
            <person name="Dlugosch K.M."/>
        </authorList>
    </citation>
    <scope>NUCLEOTIDE SEQUENCE</scope>
    <source>
        <strain evidence="3">CAN-66</strain>
        <tissue evidence="3">Leaf</tissue>
    </source>
</reference>
<dbReference type="InterPro" id="IPR016024">
    <property type="entry name" value="ARM-type_fold"/>
</dbReference>
<dbReference type="EMBL" id="JARYMX010000001">
    <property type="protein sequence ID" value="KAJ9564319.1"/>
    <property type="molecule type" value="Genomic_DNA"/>
</dbReference>
<evidence type="ECO:0000313" key="3">
    <source>
        <dbReference type="EMBL" id="KAJ9564319.1"/>
    </source>
</evidence>
<evidence type="ECO:0000259" key="1">
    <source>
        <dbReference type="Pfam" id="PF03810"/>
    </source>
</evidence>
<dbReference type="GO" id="GO:0006606">
    <property type="term" value="P:protein import into nucleus"/>
    <property type="evidence" value="ECO:0007669"/>
    <property type="project" value="TreeGrafter"/>
</dbReference>
<dbReference type="Gene3D" id="1.25.10.10">
    <property type="entry name" value="Leucine-rich Repeat Variant"/>
    <property type="match status" value="1"/>
</dbReference>
<sequence length="1061" mass="117658">MELQIQVAQAVHVLNHDSQSCNRVSANQWLVQFQQTNAAWEIATSILTSANPSSYVSDFEVEFFAAQVLKRKIQNEGHCLQLEAKESLVNALLLAAKKFSLGPPQLLTQICLALSTLVLHAVEYYKPIDKLFYSLQNLQGQEDGNIAVLEMLTVLPEVVEDESATYKTKSGQRSDYGPELLSHTSAVLEFLMQQSEEKYDGVVQLPERSRKILRCLLSWVRAGCFSETLPVSLLAHPLLDFVFNSVQVLSSFDLAIEVLIELVGRHEGLPQVLICKVGFLKDVLLRAFSSGDEKVISGLACLMSEIGQADPSLIMEAHSEALMLVDALLRSELKLIRFCNNTLHDNKRHGSIVYHFQVKIGRLQTQLCSSGVVLRANIVRMEVGITGNRKHVQDVFSPVFSALLDALLMRSQVDDSTYTGETATRDLPDGLAQFRLNLVELLVDICQLLKSAVFLQKILFGGWLSSNIQIPWKEVETRMSALNVVADVVLHEGQTFDLSMVLHLVTILCDRASYEPKGFMCIVHRSLADVIGSYSKWMSSYITNPRPLLLFFAAGMSEPLCSHACATALRKFCEDATAVMYKPSSLEMLMWIGELILLYAIVRQFQGLEKRHLPLEDEEDVIGAVTLILGCLPSTELRNNLLLKLLSPSFGSIGKLIDGDHVHSLRQLPAAYTHLVNSAARGFLRIGIVFGHLVTPLSTCHDIDNSVVFLLGSFWPLLEKFFQSEHIENASLSMAACRALSQAIKSSGIHFVTLLPKVLDYLSANFASFQTHECYIKTASVVVEEFGNKEEYGPLFISTLERFTQASSVLALNSSYVCDQEPDLVEAYCSFTTIFLRSSPKEVVASSGPLLEVSLQKAAICCTAMHRGAAFAAMSYMSCFLELGLNSLLESVTCNSESSITSMAVRVISHSGEGLVSNVVYALLGVSAMSRVHKSATILQQLAAVCSFSEKTTWKSILCWDSLHGWLNSAVRSLPGEYLRQGETESLPPVWLKALADAAVEYVESRRSDGHISGKGKGGRMLKYLLREFVDTHRNIGTLMMMMIYSFDWCIKQSIWETSKM</sequence>
<dbReference type="Proteomes" id="UP001172457">
    <property type="component" value="Chromosome 1"/>
</dbReference>
<dbReference type="PANTHER" id="PTHR12363">
    <property type="entry name" value="TRANSPORTIN 3 AND IMPORTIN 13"/>
    <property type="match status" value="1"/>
</dbReference>
<evidence type="ECO:0000259" key="2">
    <source>
        <dbReference type="Pfam" id="PF08389"/>
    </source>
</evidence>
<dbReference type="AlphaFoldDB" id="A0AA38WTR9"/>
<dbReference type="Pfam" id="PF08389">
    <property type="entry name" value="Xpo1"/>
    <property type="match status" value="1"/>
</dbReference>
<proteinExistence type="predicted"/>
<dbReference type="GO" id="GO:0005737">
    <property type="term" value="C:cytoplasm"/>
    <property type="evidence" value="ECO:0007669"/>
    <property type="project" value="TreeGrafter"/>
</dbReference>
<organism evidence="3 4">
    <name type="scientific">Centaurea solstitialis</name>
    <name type="common">yellow star-thistle</name>
    <dbReference type="NCBI Taxonomy" id="347529"/>
    <lineage>
        <taxon>Eukaryota</taxon>
        <taxon>Viridiplantae</taxon>
        <taxon>Streptophyta</taxon>
        <taxon>Embryophyta</taxon>
        <taxon>Tracheophyta</taxon>
        <taxon>Spermatophyta</taxon>
        <taxon>Magnoliopsida</taxon>
        <taxon>eudicotyledons</taxon>
        <taxon>Gunneridae</taxon>
        <taxon>Pentapetalae</taxon>
        <taxon>asterids</taxon>
        <taxon>campanulids</taxon>
        <taxon>Asterales</taxon>
        <taxon>Asteraceae</taxon>
        <taxon>Carduoideae</taxon>
        <taxon>Cardueae</taxon>
        <taxon>Centaureinae</taxon>
        <taxon>Centaurea</taxon>
    </lineage>
</organism>
<dbReference type="GO" id="GO:0031267">
    <property type="term" value="F:small GTPase binding"/>
    <property type="evidence" value="ECO:0007669"/>
    <property type="project" value="InterPro"/>
</dbReference>
<dbReference type="Pfam" id="PF24139">
    <property type="entry name" value="TPR_TNPO3_IPO13_4th"/>
    <property type="match status" value="1"/>
</dbReference>
<dbReference type="InterPro" id="IPR013598">
    <property type="entry name" value="Exportin-1/Importin-b-like"/>
</dbReference>
<dbReference type="InterPro" id="IPR058537">
    <property type="entry name" value="TPR_TNPO3_IPO13_4th"/>
</dbReference>
<dbReference type="InterPro" id="IPR011989">
    <property type="entry name" value="ARM-like"/>
</dbReference>
<accession>A0AA38WTR9</accession>
<protein>
    <recommendedName>
        <fullName evidence="5">Exportin-1/Importin-beta-like domain-containing protein</fullName>
    </recommendedName>
</protein>
<evidence type="ECO:0008006" key="5">
    <source>
        <dbReference type="Google" id="ProtNLM"/>
    </source>
</evidence>
<gene>
    <name evidence="3" type="ORF">OSB04_000285</name>
</gene>
<dbReference type="SUPFAM" id="SSF48371">
    <property type="entry name" value="ARM repeat"/>
    <property type="match status" value="1"/>
</dbReference>
<dbReference type="InterPro" id="IPR051345">
    <property type="entry name" value="Importin_beta-like_NTR"/>
</dbReference>
<dbReference type="PANTHER" id="PTHR12363:SF44">
    <property type="entry name" value="ARM REPEAT SUPERFAMILY PROTEIN"/>
    <property type="match status" value="1"/>
</dbReference>
<feature type="domain" description="Importin N-terminal" evidence="1">
    <location>
        <begin position="26"/>
        <end position="93"/>
    </location>
</feature>
<evidence type="ECO:0000313" key="4">
    <source>
        <dbReference type="Proteomes" id="UP001172457"/>
    </source>
</evidence>